<sequence length="399" mass="47193">MKSKQRNNPKRQCNYQISNSTLDIRHQNMVSSFQEENDTLSNLIQEKESLEYQLSNLQLKPKSDLTDQEIKDIIILKDKIQLTSSNISSIEQHADEINYYVNTGDILYNYYDLLENHTDEGGISLSVDDESNKPTIAHYFTNGNIDTISNPKNLKNSRFHLLNNYLSHTDKNYINNQTSKENVSKCSHCQGQSKDILVNEGIICCRDCNTIEYIITDNEKPSYKDPPKEISYFSYKRINHFSEWLNQIQGKETTDIPEEVFNKIMLELNKQRIYNLATVTPLKIREILKKHKINKYYEHIPYILNKITGIPNPHLNTELEEKLKNMFKEIQVPFLKYSPNNRKNFLSYSYVLHKFIQILRKDQFLKYFPLLKSRDKLHQQEQIWKCICEDLGWKFIRSI</sequence>
<dbReference type="EMBL" id="MN739487">
    <property type="protein sequence ID" value="QHT07832.1"/>
    <property type="molecule type" value="Genomic_DNA"/>
</dbReference>
<evidence type="ECO:0000313" key="2">
    <source>
        <dbReference type="EMBL" id="QHT07832.1"/>
    </source>
</evidence>
<dbReference type="GO" id="GO:0046782">
    <property type="term" value="P:regulation of viral transcription"/>
    <property type="evidence" value="ECO:0007669"/>
    <property type="project" value="InterPro"/>
</dbReference>
<organism evidence="2">
    <name type="scientific">viral metagenome</name>
    <dbReference type="NCBI Taxonomy" id="1070528"/>
    <lineage>
        <taxon>unclassified sequences</taxon>
        <taxon>metagenomes</taxon>
        <taxon>organismal metagenomes</taxon>
    </lineage>
</organism>
<dbReference type="AlphaFoldDB" id="A0A6C0CUJ7"/>
<keyword evidence="1" id="KW-0175">Coiled coil</keyword>
<accession>A0A6C0CUJ7</accession>
<reference evidence="2" key="1">
    <citation type="journal article" date="2020" name="Nature">
        <title>Giant virus diversity and host interactions through global metagenomics.</title>
        <authorList>
            <person name="Schulz F."/>
            <person name="Roux S."/>
            <person name="Paez-Espino D."/>
            <person name="Jungbluth S."/>
            <person name="Walsh D.A."/>
            <person name="Denef V.J."/>
            <person name="McMahon K.D."/>
            <person name="Konstantinidis K.T."/>
            <person name="Eloe-Fadrosh E.A."/>
            <person name="Kyrpides N.C."/>
            <person name="Woyke T."/>
        </authorList>
    </citation>
    <scope>NUCLEOTIDE SEQUENCE</scope>
    <source>
        <strain evidence="2">GVMAG-M-3300021964-36</strain>
    </source>
</reference>
<dbReference type="Pfam" id="PF04947">
    <property type="entry name" value="Pox_VLTF3"/>
    <property type="match status" value="1"/>
</dbReference>
<evidence type="ECO:0000256" key="1">
    <source>
        <dbReference type="SAM" id="Coils"/>
    </source>
</evidence>
<name>A0A6C0CUJ7_9ZZZZ</name>
<protein>
    <submittedName>
        <fullName evidence="2">Uncharacterized protein</fullName>
    </submittedName>
</protein>
<proteinExistence type="predicted"/>
<dbReference type="InterPro" id="IPR007031">
    <property type="entry name" value="Poxvirus_VLTF3"/>
</dbReference>
<feature type="coiled-coil region" evidence="1">
    <location>
        <begin position="33"/>
        <end position="60"/>
    </location>
</feature>